<accession>A0A6C0BZ80</accession>
<protein>
    <submittedName>
        <fullName evidence="1">Uncharacterized protein</fullName>
    </submittedName>
</protein>
<reference evidence="1" key="1">
    <citation type="journal article" date="2020" name="Nature">
        <title>Giant virus diversity and host interactions through global metagenomics.</title>
        <authorList>
            <person name="Schulz F."/>
            <person name="Roux S."/>
            <person name="Paez-Espino D."/>
            <person name="Jungbluth S."/>
            <person name="Walsh D.A."/>
            <person name="Denef V.J."/>
            <person name="McMahon K.D."/>
            <person name="Konstantinidis K.T."/>
            <person name="Eloe-Fadrosh E.A."/>
            <person name="Kyrpides N.C."/>
            <person name="Woyke T."/>
        </authorList>
    </citation>
    <scope>NUCLEOTIDE SEQUENCE</scope>
    <source>
        <strain evidence="1">GVMAG-M-3300020182-33</strain>
    </source>
</reference>
<sequence>MPHLMPQHATTPPPQNWADMRSISPYPISGVSLSPFDTNYYLLRGRPFVTAYPLSEQLASELKPLSENCNVQGCGSPPADFCRTLRCPPLSIPTWEGCRK</sequence>
<dbReference type="AlphaFoldDB" id="A0A6C0BZ80"/>
<evidence type="ECO:0000313" key="1">
    <source>
        <dbReference type="EMBL" id="QHS97657.1"/>
    </source>
</evidence>
<organism evidence="1">
    <name type="scientific">viral metagenome</name>
    <dbReference type="NCBI Taxonomy" id="1070528"/>
    <lineage>
        <taxon>unclassified sequences</taxon>
        <taxon>metagenomes</taxon>
        <taxon>organismal metagenomes</taxon>
    </lineage>
</organism>
<proteinExistence type="predicted"/>
<name>A0A6C0BZ80_9ZZZZ</name>
<dbReference type="EMBL" id="MN739301">
    <property type="protein sequence ID" value="QHS97657.1"/>
    <property type="molecule type" value="Genomic_DNA"/>
</dbReference>